<dbReference type="GO" id="GO:0005886">
    <property type="term" value="C:plasma membrane"/>
    <property type="evidence" value="ECO:0007669"/>
    <property type="project" value="UniProtKB-SubCell"/>
</dbReference>
<dbReference type="SMART" id="SM00283">
    <property type="entry name" value="MA"/>
    <property type="match status" value="1"/>
</dbReference>
<dbReference type="AlphaFoldDB" id="A0A6N7J1E6"/>
<comment type="subcellular location">
    <subcellularLocation>
        <location evidence="1">Cell membrane</location>
        <topology evidence="1">Multi-pass membrane protein</topology>
    </subcellularLocation>
</comment>
<dbReference type="InterPro" id="IPR004089">
    <property type="entry name" value="MCPsignal_dom"/>
</dbReference>
<reference evidence="13" key="1">
    <citation type="journal article" date="2020" name="Appl. Environ. Microbiol.">
        <title>Medium-Chain Fatty Acid Synthesis by 'Candidatus Weimeria bifida' gen. nov., sp. nov., and 'Candidatus Pseudoramibacter fermentans' sp. nov.</title>
        <authorList>
            <person name="Scarborough M.J."/>
            <person name="Myers K.S."/>
            <person name="Donohue T.J."/>
            <person name="Noguera D.R."/>
        </authorList>
    </citation>
    <scope>NUCLEOTIDE SEQUENCE</scope>
    <source>
        <strain evidence="13">LCO1.1</strain>
    </source>
</reference>
<evidence type="ECO:0000256" key="5">
    <source>
        <dbReference type="ARBA" id="ARBA00023136"/>
    </source>
</evidence>
<dbReference type="InterPro" id="IPR003660">
    <property type="entry name" value="HAMP_dom"/>
</dbReference>
<feature type="transmembrane region" description="Helical" evidence="10">
    <location>
        <begin position="188"/>
        <end position="211"/>
    </location>
</feature>
<protein>
    <submittedName>
        <fullName evidence="13">HAMP domain-containing protein</fullName>
    </submittedName>
</protein>
<evidence type="ECO:0000259" key="11">
    <source>
        <dbReference type="PROSITE" id="PS50111"/>
    </source>
</evidence>
<comment type="caution">
    <text evidence="13">The sequence shown here is derived from an EMBL/GenBank/DDBJ whole genome shotgun (WGS) entry which is preliminary data.</text>
</comment>
<feature type="compositionally biased region" description="Low complexity" evidence="9">
    <location>
        <begin position="287"/>
        <end position="301"/>
    </location>
</feature>
<sequence length="575" mass="62369">MKVSKSKKQKKLIGYIARLFIIALVIDSAVLTLMSLNRINAVFYTNVSKSLSAAGYLMNQTMMSSADDTMELDSDGKVYQGAVDVTDKDMKILDNAKKASAFDYTIILDKKSALSTIENAQDKKKRSTATFSEDILKKAARGNGYFESSISIEGRNYCAYFRTLTNAKGNAVGYIVVAEDRNAADHEILGSTLMMIAIALCFLVVLTVIAIRVTNRESKNMNELSDQIRTLADGNLSIRFDKKMENRNDELGTISRNVNTLDEKLISIIGETKRMTGELDESSTNLSNSSDQANSASNQVSSAVGDIAKGATNQADSVQTAANDTSSMDADIDQISENITQLKDYASEMKDSCSKTVDAIRLLAEQSKDVTQSVNDIGDTIGSTNDSVQEISKFSGAITDIAKQTNLLSLNASIEAARAGEAGRGFAVVADEIRDLADQSKKSADQISEIVERLLANSKTSVATMGRLNDSFSAQEEKLNTTREELRNMRDKVNGVADAVDEIAGRIDGLNTSKKSLTEIISDLSAISEENAASTEETNASMQELVSTFTIINDAAASLKNLAEDLKRSVEYFKE</sequence>
<name>A0A6N7J1E6_9FIRM</name>
<dbReference type="InterPro" id="IPR033463">
    <property type="entry name" value="sCache_3"/>
</dbReference>
<evidence type="ECO:0000256" key="3">
    <source>
        <dbReference type="ARBA" id="ARBA00022692"/>
    </source>
</evidence>
<keyword evidence="2" id="KW-1003">Cell membrane</keyword>
<evidence type="ECO:0000313" key="14">
    <source>
        <dbReference type="Proteomes" id="UP000460257"/>
    </source>
</evidence>
<evidence type="ECO:0000256" key="1">
    <source>
        <dbReference type="ARBA" id="ARBA00004651"/>
    </source>
</evidence>
<evidence type="ECO:0000256" key="9">
    <source>
        <dbReference type="SAM" id="MobiDB-lite"/>
    </source>
</evidence>
<dbReference type="Gene3D" id="1.10.287.950">
    <property type="entry name" value="Methyl-accepting chemotaxis protein"/>
    <property type="match status" value="1"/>
</dbReference>
<keyword evidence="4 10" id="KW-1133">Transmembrane helix</keyword>
<evidence type="ECO:0000259" key="12">
    <source>
        <dbReference type="PROSITE" id="PS50885"/>
    </source>
</evidence>
<dbReference type="GO" id="GO:0007165">
    <property type="term" value="P:signal transduction"/>
    <property type="evidence" value="ECO:0007669"/>
    <property type="project" value="UniProtKB-KW"/>
</dbReference>
<keyword evidence="5 10" id="KW-0472">Membrane</keyword>
<feature type="domain" description="Methyl-accepting transducer" evidence="11">
    <location>
        <begin position="289"/>
        <end position="546"/>
    </location>
</feature>
<keyword evidence="6 8" id="KW-0807">Transducer</keyword>
<evidence type="ECO:0000256" key="2">
    <source>
        <dbReference type="ARBA" id="ARBA00022475"/>
    </source>
</evidence>
<organism evidence="13 14">
    <name type="scientific">Candidatus Weimeria bifida</name>
    <dbReference type="NCBI Taxonomy" id="2599074"/>
    <lineage>
        <taxon>Bacteria</taxon>
        <taxon>Bacillati</taxon>
        <taxon>Bacillota</taxon>
        <taxon>Clostridia</taxon>
        <taxon>Lachnospirales</taxon>
        <taxon>Lachnospiraceae</taxon>
        <taxon>Candidatus Weimeria</taxon>
    </lineage>
</organism>
<feature type="region of interest" description="Disordered" evidence="9">
    <location>
        <begin position="276"/>
        <end position="301"/>
    </location>
</feature>
<proteinExistence type="inferred from homology"/>
<evidence type="ECO:0000256" key="8">
    <source>
        <dbReference type="PROSITE-ProRule" id="PRU00284"/>
    </source>
</evidence>
<dbReference type="PROSITE" id="PS50111">
    <property type="entry name" value="CHEMOTAXIS_TRANSDUC_2"/>
    <property type="match status" value="1"/>
</dbReference>
<gene>
    <name evidence="13" type="ORF">FRC54_07715</name>
</gene>
<accession>A0A6N7J1E6</accession>
<dbReference type="CDD" id="cd06225">
    <property type="entry name" value="HAMP"/>
    <property type="match status" value="1"/>
</dbReference>
<keyword evidence="3 10" id="KW-0812">Transmembrane</keyword>
<dbReference type="Proteomes" id="UP000460257">
    <property type="component" value="Unassembled WGS sequence"/>
</dbReference>
<dbReference type="EMBL" id="VOGC01000006">
    <property type="protein sequence ID" value="MQN01791.1"/>
    <property type="molecule type" value="Genomic_DNA"/>
</dbReference>
<evidence type="ECO:0000256" key="6">
    <source>
        <dbReference type="ARBA" id="ARBA00023224"/>
    </source>
</evidence>
<dbReference type="PROSITE" id="PS50885">
    <property type="entry name" value="HAMP"/>
    <property type="match status" value="1"/>
</dbReference>
<comment type="similarity">
    <text evidence="7">Belongs to the methyl-accepting chemotaxis (MCP) protein family.</text>
</comment>
<feature type="domain" description="HAMP" evidence="12">
    <location>
        <begin position="215"/>
        <end position="270"/>
    </location>
</feature>
<evidence type="ECO:0000256" key="4">
    <source>
        <dbReference type="ARBA" id="ARBA00022989"/>
    </source>
</evidence>
<feature type="transmembrane region" description="Helical" evidence="10">
    <location>
        <begin position="12"/>
        <end position="36"/>
    </location>
</feature>
<dbReference type="SUPFAM" id="SSF58104">
    <property type="entry name" value="Methyl-accepting chemotaxis protein (MCP) signaling domain"/>
    <property type="match status" value="1"/>
</dbReference>
<evidence type="ECO:0000256" key="10">
    <source>
        <dbReference type="SAM" id="Phobius"/>
    </source>
</evidence>
<dbReference type="Pfam" id="PF00015">
    <property type="entry name" value="MCPsignal"/>
    <property type="match status" value="1"/>
</dbReference>
<evidence type="ECO:0000256" key="7">
    <source>
        <dbReference type="ARBA" id="ARBA00029447"/>
    </source>
</evidence>
<dbReference type="PANTHER" id="PTHR32089:SF112">
    <property type="entry name" value="LYSOZYME-LIKE PROTEIN-RELATED"/>
    <property type="match status" value="1"/>
</dbReference>
<dbReference type="Pfam" id="PF17202">
    <property type="entry name" value="sCache_3_3"/>
    <property type="match status" value="1"/>
</dbReference>
<dbReference type="Gene3D" id="6.10.340.10">
    <property type="match status" value="1"/>
</dbReference>
<dbReference type="PANTHER" id="PTHR32089">
    <property type="entry name" value="METHYL-ACCEPTING CHEMOTAXIS PROTEIN MCPB"/>
    <property type="match status" value="1"/>
</dbReference>
<evidence type="ECO:0000313" key="13">
    <source>
        <dbReference type="EMBL" id="MQN01791.1"/>
    </source>
</evidence>
<keyword evidence="14" id="KW-1185">Reference proteome</keyword>